<proteinExistence type="predicted"/>
<name>A0ABN6H2M4_9BACT</name>
<evidence type="ECO:0000313" key="1">
    <source>
        <dbReference type="EMBL" id="BCX47308.1"/>
    </source>
</evidence>
<dbReference type="Proteomes" id="UP001374893">
    <property type="component" value="Chromosome"/>
</dbReference>
<reference evidence="1 2" key="1">
    <citation type="submission" date="2021-06" db="EMBL/GenBank/DDBJ databases">
        <title>Complete genome of Haloferula helveola possessing various polysaccharide degrading enzymes.</title>
        <authorList>
            <person name="Takami H."/>
            <person name="Huang C."/>
            <person name="Hamasaki K."/>
        </authorList>
    </citation>
    <scope>NUCLEOTIDE SEQUENCE [LARGE SCALE GENOMIC DNA]</scope>
    <source>
        <strain evidence="1 2">CN-1</strain>
    </source>
</reference>
<sequence length="182" mass="20113">MKPDDELLALWVEDELDATAAAEVEAWVAGQPEWHERREQARWSRSLLGSAFADDDEVPHAEFFNARIRREIEVTEVRSAAPPRERTIPWMWLMPATAAACMVFGFMLGRGGGSSEVTAPIATMAPVLYTPEKGVEAEYVSDDEATVIVLAGVDAIPDSWEIPETAMIEPEPSRMADASPKR</sequence>
<dbReference type="EMBL" id="AP024702">
    <property type="protein sequence ID" value="BCX47308.1"/>
    <property type="molecule type" value="Genomic_DNA"/>
</dbReference>
<evidence type="ECO:0008006" key="3">
    <source>
        <dbReference type="Google" id="ProtNLM"/>
    </source>
</evidence>
<accession>A0ABN6H2M4</accession>
<evidence type="ECO:0000313" key="2">
    <source>
        <dbReference type="Proteomes" id="UP001374893"/>
    </source>
</evidence>
<gene>
    <name evidence="1" type="ORF">HAHE_12160</name>
</gene>
<organism evidence="1 2">
    <name type="scientific">Haloferula helveola</name>
    <dbReference type="NCBI Taxonomy" id="490095"/>
    <lineage>
        <taxon>Bacteria</taxon>
        <taxon>Pseudomonadati</taxon>
        <taxon>Verrucomicrobiota</taxon>
        <taxon>Verrucomicrobiia</taxon>
        <taxon>Verrucomicrobiales</taxon>
        <taxon>Verrucomicrobiaceae</taxon>
        <taxon>Haloferula</taxon>
    </lineage>
</organism>
<protein>
    <recommendedName>
        <fullName evidence="3">Anti-sigma factor</fullName>
    </recommendedName>
</protein>
<keyword evidence="2" id="KW-1185">Reference proteome</keyword>